<dbReference type="InterPro" id="IPR017517">
    <property type="entry name" value="Maleyloyr_isom"/>
</dbReference>
<dbReference type="InterPro" id="IPR024344">
    <property type="entry name" value="MDMPI_metal-binding"/>
</dbReference>
<feature type="domain" description="Mycothiol-dependent maleylpyruvate isomerase metal-binding" evidence="1">
    <location>
        <begin position="26"/>
        <end position="167"/>
    </location>
</feature>
<name>A0A3M2LJT7_9ACTN</name>
<dbReference type="GO" id="GO:0016853">
    <property type="term" value="F:isomerase activity"/>
    <property type="evidence" value="ECO:0007669"/>
    <property type="project" value="UniProtKB-KW"/>
</dbReference>
<dbReference type="Gene3D" id="1.20.120.450">
    <property type="entry name" value="dinb family like domain"/>
    <property type="match status" value="1"/>
</dbReference>
<dbReference type="SUPFAM" id="SSF109854">
    <property type="entry name" value="DinB/YfiT-like putative metalloenzymes"/>
    <property type="match status" value="1"/>
</dbReference>
<accession>A0A3M2LJT7</accession>
<keyword evidence="2" id="KW-0670">Pyruvate</keyword>
<reference evidence="2 3" key="1">
    <citation type="submission" date="2018-10" db="EMBL/GenBank/DDBJ databases">
        <title>Isolation, diversity and antifungal activity of actinobacteria from wheat.</title>
        <authorList>
            <person name="Han C."/>
        </authorList>
    </citation>
    <scope>NUCLEOTIDE SEQUENCE [LARGE SCALE GENOMIC DNA]</scope>
    <source>
        <strain evidence="2 3">NEAU-YY642</strain>
    </source>
</reference>
<dbReference type="Proteomes" id="UP000278673">
    <property type="component" value="Unassembled WGS sequence"/>
</dbReference>
<evidence type="ECO:0000313" key="3">
    <source>
        <dbReference type="Proteomes" id="UP000278673"/>
    </source>
</evidence>
<dbReference type="RefSeq" id="WP_122184982.1">
    <property type="nucleotide sequence ID" value="NZ_RFFJ01000106.1"/>
</dbReference>
<comment type="caution">
    <text evidence="2">The sequence shown here is derived from an EMBL/GenBank/DDBJ whole genome shotgun (WGS) entry which is preliminary data.</text>
</comment>
<proteinExistence type="predicted"/>
<sequence length="287" mass="30846">MESPSRPPTSLDWLGPPTDLRPLLPTERAALLDLLGALGPNEWERPTVCPGWQVRDIAAHLLHGQLRRLSHARDGHPAPPFADGETLPAYLARVNGEFVTTARQLSPRLLTDLIGHLGSQADASWAGLDLAAPAGTEVSWAAPGVDPPLWLHLAREYTEAWTHQQQIRDAVGRPGADGPELLRPVLDTFLRALPTTLAPVPAPDGTTVTVTVPGPAGGRWTAVREPERWALRPAPDGPPAAQLRVPAHVLWRLASRVITPDEAAASVETAGERALTDAVLRMVSIVR</sequence>
<dbReference type="EMBL" id="RFFJ01000106">
    <property type="protein sequence ID" value="RMI37742.1"/>
    <property type="molecule type" value="Genomic_DNA"/>
</dbReference>
<evidence type="ECO:0000313" key="2">
    <source>
        <dbReference type="EMBL" id="RMI37742.1"/>
    </source>
</evidence>
<gene>
    <name evidence="2" type="ORF">EBN88_18355</name>
</gene>
<dbReference type="Pfam" id="PF11716">
    <property type="entry name" value="MDMPI_N"/>
    <property type="match status" value="1"/>
</dbReference>
<dbReference type="NCBIfam" id="TIGR03083">
    <property type="entry name" value="maleylpyruvate isomerase family mycothiol-dependent enzyme"/>
    <property type="match status" value="1"/>
</dbReference>
<evidence type="ECO:0000259" key="1">
    <source>
        <dbReference type="Pfam" id="PF11716"/>
    </source>
</evidence>
<keyword evidence="3" id="KW-1185">Reference proteome</keyword>
<dbReference type="AlphaFoldDB" id="A0A3M2LJT7"/>
<keyword evidence="2" id="KW-0413">Isomerase</keyword>
<protein>
    <submittedName>
        <fullName evidence="2">Maleylpyruvate isomerase family mycothiol-dependent enzyme</fullName>
    </submittedName>
</protein>
<dbReference type="GO" id="GO:0046872">
    <property type="term" value="F:metal ion binding"/>
    <property type="evidence" value="ECO:0007669"/>
    <property type="project" value="InterPro"/>
</dbReference>
<organism evidence="2 3">
    <name type="scientific">Streptomyces triticirhizae</name>
    <dbReference type="NCBI Taxonomy" id="2483353"/>
    <lineage>
        <taxon>Bacteria</taxon>
        <taxon>Bacillati</taxon>
        <taxon>Actinomycetota</taxon>
        <taxon>Actinomycetes</taxon>
        <taxon>Kitasatosporales</taxon>
        <taxon>Streptomycetaceae</taxon>
        <taxon>Streptomyces</taxon>
    </lineage>
</organism>
<dbReference type="InterPro" id="IPR034660">
    <property type="entry name" value="DinB/YfiT-like"/>
</dbReference>